<dbReference type="CDD" id="cd12532">
    <property type="entry name" value="RRM3_MEI2_fungi"/>
    <property type="match status" value="1"/>
</dbReference>
<dbReference type="GO" id="GO:0003723">
    <property type="term" value="F:RNA binding"/>
    <property type="evidence" value="ECO:0007669"/>
    <property type="project" value="UniProtKB-UniRule"/>
</dbReference>
<protein>
    <recommendedName>
        <fullName evidence="4">RRM domain-containing protein</fullName>
    </recommendedName>
</protein>
<evidence type="ECO:0000256" key="2">
    <source>
        <dbReference type="PROSITE-ProRule" id="PRU00176"/>
    </source>
</evidence>
<keyword evidence="6" id="KW-1185">Reference proteome</keyword>
<feature type="compositionally biased region" description="Polar residues" evidence="3">
    <location>
        <begin position="34"/>
        <end position="47"/>
    </location>
</feature>
<evidence type="ECO:0000313" key="6">
    <source>
        <dbReference type="Proteomes" id="UP000033140"/>
    </source>
</evidence>
<feature type="compositionally biased region" description="Low complexity" evidence="3">
    <location>
        <begin position="98"/>
        <end position="111"/>
    </location>
</feature>
<feature type="domain" description="RRM" evidence="4">
    <location>
        <begin position="210"/>
        <end position="285"/>
    </location>
</feature>
<reference evidence="5 6" key="1">
    <citation type="journal article" date="2011" name="J. Gen. Appl. Microbiol.">
        <title>Draft genome sequencing of the enigmatic yeast Saitoella complicata.</title>
        <authorList>
            <person name="Nishida H."/>
            <person name="Hamamoto M."/>
            <person name="Sugiyama J."/>
        </authorList>
    </citation>
    <scope>NUCLEOTIDE SEQUENCE [LARGE SCALE GENOMIC DNA]</scope>
    <source>
        <strain evidence="5 6">NRRL Y-17804</strain>
    </source>
</reference>
<gene>
    <name evidence="5" type="ORF">G7K_0317-t1</name>
</gene>
<dbReference type="InterPro" id="IPR035979">
    <property type="entry name" value="RBD_domain_sf"/>
</dbReference>
<reference evidence="5 6" key="2">
    <citation type="journal article" date="2014" name="J. Gen. Appl. Microbiol.">
        <title>The early diverging ascomycetous budding yeast Saitoella complicata has three histone deacetylases belonging to the Clr6, Hos2, and Rpd3 lineages.</title>
        <authorList>
            <person name="Nishida H."/>
            <person name="Matsumoto T."/>
            <person name="Kondo S."/>
            <person name="Hamamoto M."/>
            <person name="Yoshikawa H."/>
        </authorList>
    </citation>
    <scope>NUCLEOTIDE SEQUENCE [LARGE SCALE GENOMIC DNA]</scope>
    <source>
        <strain evidence="5 6">NRRL Y-17804</strain>
    </source>
</reference>
<evidence type="ECO:0000313" key="5">
    <source>
        <dbReference type="EMBL" id="GAO46074.1"/>
    </source>
</evidence>
<dbReference type="PROSITE" id="PS50102">
    <property type="entry name" value="RRM"/>
    <property type="match status" value="1"/>
</dbReference>
<accession>A0A0E9N8C0</accession>
<reference evidence="5 6" key="3">
    <citation type="journal article" date="2015" name="Genome Announc.">
        <title>Draft Genome Sequence of the Archiascomycetous Yeast Saitoella complicata.</title>
        <authorList>
            <person name="Yamauchi K."/>
            <person name="Kondo S."/>
            <person name="Hamamoto M."/>
            <person name="Takahashi Y."/>
            <person name="Ogura Y."/>
            <person name="Hayashi T."/>
            <person name="Nishida H."/>
        </authorList>
    </citation>
    <scope>NUCLEOTIDE SEQUENCE [LARGE SCALE GENOMIC DNA]</scope>
    <source>
        <strain evidence="5 6">NRRL Y-17804</strain>
    </source>
</reference>
<dbReference type="AlphaFoldDB" id="A0A0E9N8C0"/>
<comment type="caution">
    <text evidence="5">The sequence shown here is derived from an EMBL/GenBank/DDBJ whole genome shotgun (WGS) entry which is preliminary data.</text>
</comment>
<dbReference type="InterPro" id="IPR007201">
    <property type="entry name" value="Mei2-like_Rrm_C"/>
</dbReference>
<dbReference type="Proteomes" id="UP000033140">
    <property type="component" value="Unassembled WGS sequence"/>
</dbReference>
<proteinExistence type="predicted"/>
<keyword evidence="1 2" id="KW-0694">RNA-binding</keyword>
<sequence>MNIFDELPVTPGIFTQQTFFPSPPHKTREPFNRTPLSQPSTPETPSKPSLADTTCLPRRRATPDPVSATFRSGMRRWTRIGYTSPSGRTHGLDEQLLSTSPISPSSPSSNSTRRLQRPANIASIYTDDVDRRHQTTSPRAAMARHYLATTLEQASISDHGLLHTAHNSTDLFAYRTVEAGGSNAVSMSPSLSSNGYEGGLGGKWGATPSRYLQVGNLPKTAELWALKEMFESLGSLQGIVVKDLRVDGTIIAAFHDLRDAISTLKRLRHQRYFNDRRLDARFCSRAAVVALTHQDSEMPLISENEGEITISAFHHDDKEIPVKLLQDILSNYGDLRSFRSAGAGRGQVFICEYFDCRDAEEALKALHDRVVEGFFLSVVYHEGDDVSSWRAVSNVLRRTQDEGKIFEPQPRRGSHPHLSGFESWCEQRQPRSPLSPLHPSADYLEVRRGSTGTLPSQPRRLNRVRSKLMMEVEPLSPRSIGPERRVPLSPYASSFEPSSPALIPGRWRRERERERSIGSGIGTPLSERFEATDFFVHGSPQSRHYLDDEGISPTTTRFRGSLRAADMARSVTYDGAAIGYGQSYDDVPMPSPLMSPGIDSGFGQPFHEKNKVNLDRIANGADMRTTIMIKNVPNKYTSTMLQEYINDSFSFKGAYDFLYLRMDFQNRCNVGYAFVNFTDPMHILHFAEHRLGTKWNRFHSEKRCEITYANIQGKDCLVEKFRNSSVMDHIEEYRPKLFHVSGHLAGQEQEFPMSNNMKRKMRSVASAAQVGLYPPASGKETWRNRDVDY</sequence>
<dbReference type="PANTHER" id="PTHR23189">
    <property type="entry name" value="RNA RECOGNITION MOTIF-CONTAINING"/>
    <property type="match status" value="1"/>
</dbReference>
<dbReference type="InterPro" id="IPR000504">
    <property type="entry name" value="RRM_dom"/>
</dbReference>
<dbReference type="SUPFAM" id="SSF54928">
    <property type="entry name" value="RNA-binding domain, RBD"/>
    <property type="match status" value="2"/>
</dbReference>
<name>A0A0E9N8C0_SAICN</name>
<dbReference type="OMA" id="ICDISYA"/>
<evidence type="ECO:0000259" key="4">
    <source>
        <dbReference type="PROSITE" id="PS50102"/>
    </source>
</evidence>
<dbReference type="STRING" id="698492.A0A0E9N8C0"/>
<evidence type="ECO:0000256" key="3">
    <source>
        <dbReference type="SAM" id="MobiDB-lite"/>
    </source>
</evidence>
<evidence type="ECO:0000256" key="1">
    <source>
        <dbReference type="ARBA" id="ARBA00022884"/>
    </source>
</evidence>
<dbReference type="EMBL" id="BACD03000002">
    <property type="protein sequence ID" value="GAO46074.1"/>
    <property type="molecule type" value="Genomic_DNA"/>
</dbReference>
<feature type="region of interest" description="Disordered" evidence="3">
    <location>
        <begin position="14"/>
        <end position="134"/>
    </location>
</feature>
<dbReference type="Pfam" id="PF00076">
    <property type="entry name" value="RRM_1"/>
    <property type="match status" value="1"/>
</dbReference>
<dbReference type="InterPro" id="IPR034862">
    <property type="entry name" value="Fungal_Mei2-like_RRM3"/>
</dbReference>
<organism evidence="5 6">
    <name type="scientific">Saitoella complicata (strain BCRC 22490 / CBS 7301 / JCM 7358 / NBRC 10748 / NRRL Y-17804)</name>
    <dbReference type="NCBI Taxonomy" id="698492"/>
    <lineage>
        <taxon>Eukaryota</taxon>
        <taxon>Fungi</taxon>
        <taxon>Dikarya</taxon>
        <taxon>Ascomycota</taxon>
        <taxon>Taphrinomycotina</taxon>
        <taxon>Taphrinomycotina incertae sedis</taxon>
        <taxon>Saitoella</taxon>
    </lineage>
</organism>
<dbReference type="Pfam" id="PF04059">
    <property type="entry name" value="RRM_2"/>
    <property type="match status" value="1"/>
</dbReference>